<gene>
    <name evidence="1" type="ORF">BaRGS_00011332</name>
</gene>
<dbReference type="EMBL" id="JACVVK020000058">
    <property type="protein sequence ID" value="KAK7497490.1"/>
    <property type="molecule type" value="Genomic_DNA"/>
</dbReference>
<name>A0ABD0LDM4_9CAEN</name>
<protein>
    <submittedName>
        <fullName evidence="1">Uncharacterized protein</fullName>
    </submittedName>
</protein>
<organism evidence="1 2">
    <name type="scientific">Batillaria attramentaria</name>
    <dbReference type="NCBI Taxonomy" id="370345"/>
    <lineage>
        <taxon>Eukaryota</taxon>
        <taxon>Metazoa</taxon>
        <taxon>Spiralia</taxon>
        <taxon>Lophotrochozoa</taxon>
        <taxon>Mollusca</taxon>
        <taxon>Gastropoda</taxon>
        <taxon>Caenogastropoda</taxon>
        <taxon>Sorbeoconcha</taxon>
        <taxon>Cerithioidea</taxon>
        <taxon>Batillariidae</taxon>
        <taxon>Batillaria</taxon>
    </lineage>
</organism>
<dbReference type="AlphaFoldDB" id="A0ABD0LDM4"/>
<sequence>MVANSAGTRANAVQGDKVIKEDLAEGNFQRSTSPPDIISALNAVEKPNGDITLILGCSRQIMSWAQQFKFNVPAVYIPGHL</sequence>
<dbReference type="Proteomes" id="UP001519460">
    <property type="component" value="Unassembled WGS sequence"/>
</dbReference>
<evidence type="ECO:0000313" key="2">
    <source>
        <dbReference type="Proteomes" id="UP001519460"/>
    </source>
</evidence>
<keyword evidence="2" id="KW-1185">Reference proteome</keyword>
<comment type="caution">
    <text evidence="1">The sequence shown here is derived from an EMBL/GenBank/DDBJ whole genome shotgun (WGS) entry which is preliminary data.</text>
</comment>
<accession>A0ABD0LDM4</accession>
<proteinExistence type="predicted"/>
<reference evidence="1 2" key="1">
    <citation type="journal article" date="2023" name="Sci. Data">
        <title>Genome assembly of the Korean intertidal mud-creeper Batillaria attramentaria.</title>
        <authorList>
            <person name="Patra A.K."/>
            <person name="Ho P.T."/>
            <person name="Jun S."/>
            <person name="Lee S.J."/>
            <person name="Kim Y."/>
            <person name="Won Y.J."/>
        </authorList>
    </citation>
    <scope>NUCLEOTIDE SEQUENCE [LARGE SCALE GENOMIC DNA]</scope>
    <source>
        <strain evidence="1">Wonlab-2016</strain>
    </source>
</reference>
<evidence type="ECO:0000313" key="1">
    <source>
        <dbReference type="EMBL" id="KAK7497490.1"/>
    </source>
</evidence>